<proteinExistence type="predicted"/>
<dbReference type="Pfam" id="PF00687">
    <property type="entry name" value="Ribosomal_L1"/>
    <property type="match status" value="1"/>
</dbReference>
<gene>
    <name evidence="2" type="ORF">CAUJ_LOCUS14944</name>
</gene>
<evidence type="ECO:0000313" key="3">
    <source>
        <dbReference type="Proteomes" id="UP000835052"/>
    </source>
</evidence>
<reference evidence="2" key="1">
    <citation type="submission" date="2020-10" db="EMBL/GenBank/DDBJ databases">
        <authorList>
            <person name="Kikuchi T."/>
        </authorList>
    </citation>
    <scope>NUCLEOTIDE SEQUENCE</scope>
    <source>
        <strain evidence="2">NKZ352</strain>
    </source>
</reference>
<dbReference type="SUPFAM" id="SSF56808">
    <property type="entry name" value="Ribosomal protein L1"/>
    <property type="match status" value="1"/>
</dbReference>
<name>A0A8S1HUT8_9PELO</name>
<feature type="compositionally biased region" description="Basic and acidic residues" evidence="1">
    <location>
        <begin position="66"/>
        <end position="79"/>
    </location>
</feature>
<dbReference type="OrthoDB" id="10251727at2759"/>
<dbReference type="Proteomes" id="UP000835052">
    <property type="component" value="Unassembled WGS sequence"/>
</dbReference>
<dbReference type="InterPro" id="IPR016095">
    <property type="entry name" value="Ribosomal_uL1_3-a/b-sand"/>
</dbReference>
<organism evidence="2 3">
    <name type="scientific">Caenorhabditis auriculariae</name>
    <dbReference type="NCBI Taxonomy" id="2777116"/>
    <lineage>
        <taxon>Eukaryota</taxon>
        <taxon>Metazoa</taxon>
        <taxon>Ecdysozoa</taxon>
        <taxon>Nematoda</taxon>
        <taxon>Chromadorea</taxon>
        <taxon>Rhabditida</taxon>
        <taxon>Rhabditina</taxon>
        <taxon>Rhabditomorpha</taxon>
        <taxon>Rhabditoidea</taxon>
        <taxon>Rhabditidae</taxon>
        <taxon>Peloderinae</taxon>
        <taxon>Caenorhabditis</taxon>
    </lineage>
</organism>
<dbReference type="InterPro" id="IPR028364">
    <property type="entry name" value="Ribosomal_uL1/biogenesis"/>
</dbReference>
<feature type="compositionally biased region" description="Basic and acidic residues" evidence="1">
    <location>
        <begin position="25"/>
        <end position="37"/>
    </location>
</feature>
<comment type="caution">
    <text evidence="2">The sequence shown here is derived from an EMBL/GenBank/DDBJ whole genome shotgun (WGS) entry which is preliminary data.</text>
</comment>
<accession>A0A8S1HUT8</accession>
<dbReference type="Gene3D" id="3.40.50.790">
    <property type="match status" value="1"/>
</dbReference>
<evidence type="ECO:0000256" key="1">
    <source>
        <dbReference type="SAM" id="MobiDB-lite"/>
    </source>
</evidence>
<dbReference type="EMBL" id="CAJGYM010000151">
    <property type="protein sequence ID" value="CAD6199039.1"/>
    <property type="molecule type" value="Genomic_DNA"/>
</dbReference>
<dbReference type="InterPro" id="IPR023674">
    <property type="entry name" value="Ribosomal_uL1-like"/>
</dbReference>
<dbReference type="AlphaFoldDB" id="A0A8S1HUT8"/>
<protein>
    <submittedName>
        <fullName evidence="2">Uncharacterized protein</fullName>
    </submittedName>
</protein>
<evidence type="ECO:0000313" key="2">
    <source>
        <dbReference type="EMBL" id="CAD6199039.1"/>
    </source>
</evidence>
<feature type="compositionally biased region" description="Low complexity" evidence="1">
    <location>
        <begin position="1"/>
        <end position="10"/>
    </location>
</feature>
<sequence>MVKKAANTPKKTPKKAVQEATPISKVEKKKAEVEKQTPVKPSPKVVKETSKSPLVSSAKKSKKEKKVVPETPEKVEKEEVKEEEEVKENVKAKKVTKKAPKADFNVEERVQSAKDQARVAIKALKKFFAEKNEKSLFPDIDYSCTLTVNYKKPTMSTDRGSLKIELPHSHKNINNTSVCLILPDLDQSDEAKKDFDVEKQSREWADKLEAEHNLTKEHYARIMTKRELERTAYTFKEKRALASAYDLFLVDTRVFASVKTFVGKDFRKAKKVPLPFRYTQALSTSISKALNTVSYTLARHVNRVAVSFGHLGQAAADLGENVDKILDEVAAGCPGGFRNIRDIHLTPSGGKPSLPIYVDQGSANDIKLKDKEKPKSLDEIIDECNTLPEGLKLAIRKNGRIRVIKDDTDEAVLFPTVKDEHSELDGLKPTIDPAKVLKKREKRKKINERIAKRKLGKRPLKRKSADGTSGTPKKPKMAVLCPSLWYYVERPTRMLLLRVYYGLCAVAYPTYVALNFDKYVPDRAQVLAGRTLREEILNPLNVKKVA</sequence>
<feature type="region of interest" description="Disordered" evidence="1">
    <location>
        <begin position="1"/>
        <end position="79"/>
    </location>
</feature>
<keyword evidence="3" id="KW-1185">Reference proteome</keyword>